<protein>
    <submittedName>
        <fullName evidence="1">Uncharacterized protein</fullName>
    </submittedName>
</protein>
<organism evidence="1 2">
    <name type="scientific">Saprospira grandis DSM 2844</name>
    <dbReference type="NCBI Taxonomy" id="694433"/>
    <lineage>
        <taxon>Bacteria</taxon>
        <taxon>Pseudomonadati</taxon>
        <taxon>Bacteroidota</taxon>
        <taxon>Saprospiria</taxon>
        <taxon>Saprospirales</taxon>
        <taxon>Saprospiraceae</taxon>
        <taxon>Saprospira</taxon>
    </lineage>
</organism>
<sequence>MNMGITCIVRISVGVFLFISFFTSCSSKQKKEASAEIDTYCMSKVYSSIEEPLRNHLDSHVYRITYIPPVDSGLGSIVHLIRLVEVGSTDKVKIVEKKIEFRYFPECYDEFRYYEVKKNVLNKKDVDMLCNSLVRNMKSKTKSVDPSEPLFILEGFGSEDVLIGAWQNPNEYNKLLRVRDTLSWSILNTF</sequence>
<evidence type="ECO:0000313" key="2">
    <source>
        <dbReference type="Proteomes" id="UP000005113"/>
    </source>
</evidence>
<name>J0XSB8_9BACT</name>
<evidence type="ECO:0000313" key="1">
    <source>
        <dbReference type="EMBL" id="EJF51796.1"/>
    </source>
</evidence>
<proteinExistence type="predicted"/>
<dbReference type="EMBL" id="JH719942">
    <property type="protein sequence ID" value="EJF51796.1"/>
    <property type="molecule type" value="Genomic_DNA"/>
</dbReference>
<dbReference type="HOGENOM" id="CLU_1453458_0_0_10"/>
<accession>J0XSB8</accession>
<gene>
    <name evidence="1" type="ORF">SapgrDRAFT_0034</name>
</gene>
<dbReference type="Proteomes" id="UP000005113">
    <property type="component" value="Unassembled WGS sequence"/>
</dbReference>
<reference evidence="2" key="1">
    <citation type="journal article" date="2012" name="Stand. Genomic Sci.">
        <title>Permanent draft genome sequence of the gliding predator Saprospira grandis strain Sa g1 (= HR1).</title>
        <authorList>
            <person name="Mavromatis K."/>
            <person name="Chertkov O."/>
            <person name="Lapidus A."/>
            <person name="Nolan M."/>
            <person name="Lucas S."/>
            <person name="Tice H."/>
            <person name="Del Rio T.G."/>
            <person name="Cheng J.F."/>
            <person name="Han C."/>
            <person name="Tapia R."/>
            <person name="Bruce D."/>
            <person name="Goodwin L.A."/>
            <person name="Pitluck S."/>
            <person name="Huntemann M."/>
            <person name="Liolios K."/>
            <person name="Pagani I."/>
            <person name="Ivanova N."/>
            <person name="Mikhailova N."/>
            <person name="Pati A."/>
            <person name="Chen A."/>
            <person name="Palaniappan K."/>
            <person name="Land M."/>
            <person name="Brambilla E.M."/>
            <person name="Rohde M."/>
            <person name="Spring S."/>
            <person name="Goker M."/>
            <person name="Detter J.C."/>
            <person name="Bristow J."/>
            <person name="Eisen J.A."/>
            <person name="Markowitz V."/>
            <person name="Hugenholtz P."/>
            <person name="Kyrpides N.C."/>
            <person name="Klenk H.P."/>
            <person name="Woyke T."/>
        </authorList>
    </citation>
    <scope>NUCLEOTIDE SEQUENCE [LARGE SCALE GENOMIC DNA]</scope>
    <source>
        <strain evidence="2">DSM 2844</strain>
    </source>
</reference>
<dbReference type="AlphaFoldDB" id="J0XSB8"/>